<dbReference type="PANTHER" id="PTHR18841">
    <property type="entry name" value="VITELLINE MEMBRANE OUTER LAYER PROTEIN I-RELATED"/>
    <property type="match status" value="1"/>
</dbReference>
<dbReference type="InterPro" id="IPR005515">
    <property type="entry name" value="VOMI"/>
</dbReference>
<dbReference type="AlphaFoldDB" id="Q9TXX6"/>
<dbReference type="GO" id="GO:0005615">
    <property type="term" value="C:extracellular space"/>
    <property type="evidence" value="ECO:0000318"/>
    <property type="project" value="GO_Central"/>
</dbReference>
<dbReference type="Bgee" id="WBGene00018504">
    <property type="expression patterns" value="Expressed in multicellular organism and 1 other cell type or tissue"/>
</dbReference>
<organism evidence="1 2">
    <name type="scientific">Caenorhabditis elegans</name>
    <dbReference type="NCBI Taxonomy" id="6239"/>
    <lineage>
        <taxon>Eukaryota</taxon>
        <taxon>Metazoa</taxon>
        <taxon>Ecdysozoa</taxon>
        <taxon>Nematoda</taxon>
        <taxon>Chromadorea</taxon>
        <taxon>Rhabditida</taxon>
        <taxon>Rhabditina</taxon>
        <taxon>Rhabditomorpha</taxon>
        <taxon>Rhabditoidea</taxon>
        <taxon>Rhabditidae</taxon>
        <taxon>Peloderinae</taxon>
        <taxon>Caenorhabditis</taxon>
    </lineage>
</organism>
<dbReference type="HOGENOM" id="CLU_2148082_0_0_1"/>
<dbReference type="Proteomes" id="UP000001940">
    <property type="component" value="Chromosome II"/>
</dbReference>
<dbReference type="RefSeq" id="NP_493814.2">
    <property type="nucleotide sequence ID" value="NM_061413.2"/>
</dbReference>
<dbReference type="InParanoid" id="Q9TXX6"/>
<dbReference type="EMBL" id="BX284602">
    <property type="protein sequence ID" value="CCD70108.1"/>
    <property type="molecule type" value="Genomic_DNA"/>
</dbReference>
<dbReference type="UCSC" id="F46F5.13">
    <property type="organism name" value="c. elegans"/>
</dbReference>
<dbReference type="Pfam" id="PF03762">
    <property type="entry name" value="VOMI"/>
    <property type="match status" value="1"/>
</dbReference>
<dbReference type="Gene3D" id="2.100.10.20">
    <property type="entry name" value="Vitelline membrane outer layer protein I (VOMI)"/>
    <property type="match status" value="1"/>
</dbReference>
<dbReference type="SUPFAM" id="SSF51092">
    <property type="entry name" value="Vitelline membrane outer protein-I (VMO-I)"/>
    <property type="match status" value="1"/>
</dbReference>
<dbReference type="KEGG" id="cel:CELE_F46F5.13"/>
<dbReference type="PANTHER" id="PTHR18841:SF0">
    <property type="entry name" value="VITELLINE MEMBRANE OUTER LAYER 1 HOMOLOG A-RELATED"/>
    <property type="match status" value="1"/>
</dbReference>
<dbReference type="PhylomeDB" id="Q9TXX6"/>
<proteinExistence type="predicted"/>
<accession>Q9TXX6</accession>
<dbReference type="SMR" id="Q9TXX6"/>
<evidence type="ECO:0000313" key="1">
    <source>
        <dbReference type="EMBL" id="CCD70108.1"/>
    </source>
</evidence>
<name>Q9TXX6_CAEEL</name>
<sequence>MREGPFGKWYDFQYCPNNLVIVGFRLKSERQSNAVDDAGALNIAVFCGTPNHRGHIVTLEGEVNIKSGKWTADQFCPSNFAVCGIRTQIEKDQEEGDDTGLNNVQMNCCPVD</sequence>
<keyword evidence="2" id="KW-1185">Reference proteome</keyword>
<dbReference type="OMA" id="LRICAKF"/>
<dbReference type="OrthoDB" id="6344411at2759"/>
<dbReference type="InterPro" id="IPR036706">
    <property type="entry name" value="VOMI_sf"/>
</dbReference>
<evidence type="ECO:0000313" key="3">
    <source>
        <dbReference type="WormBase" id="F46F5.13"/>
    </source>
</evidence>
<evidence type="ECO:0000313" key="2">
    <source>
        <dbReference type="Proteomes" id="UP000001940"/>
    </source>
</evidence>
<reference evidence="1 2" key="1">
    <citation type="journal article" date="1998" name="Science">
        <title>Genome sequence of the nematode C. elegans: a platform for investigating biology.</title>
        <authorList>
            <consortium name="The C. elegans sequencing consortium"/>
            <person name="Sulson J.E."/>
            <person name="Waterston R."/>
        </authorList>
    </citation>
    <scope>NUCLEOTIDE SEQUENCE [LARGE SCALE GENOMIC DNA]</scope>
    <source>
        <strain evidence="1 2">Bristol N2</strain>
    </source>
</reference>
<protein>
    <submittedName>
        <fullName evidence="1">Vitelline membrane outer layer protein 1 homolog</fullName>
    </submittedName>
</protein>
<gene>
    <name evidence="1" type="ORF">CELE_F46F5.13</name>
    <name evidence="1 3" type="ORF">F46F5.13</name>
</gene>
<dbReference type="AGR" id="WB:WBGene00018504"/>
<dbReference type="GeneID" id="185866"/>
<dbReference type="WormBase" id="F46F5.13">
    <property type="protein sequence ID" value="CE46226"/>
    <property type="gene ID" value="WBGene00018504"/>
</dbReference>
<dbReference type="PaxDb" id="6239-F46F5.13"/>
<dbReference type="FunCoup" id="Q9TXX6">
    <property type="interactions" value="15"/>
</dbReference>
<dbReference type="CTD" id="185866"/>